<comment type="similarity">
    <text evidence="2">Belongs to the histone deacetylase family. HD type 1 subfamily.</text>
</comment>
<organism evidence="10 12">
    <name type="scientific">Eleusine coracana subsp. coracana</name>
    <dbReference type="NCBI Taxonomy" id="191504"/>
    <lineage>
        <taxon>Eukaryota</taxon>
        <taxon>Viridiplantae</taxon>
        <taxon>Streptophyta</taxon>
        <taxon>Embryophyta</taxon>
        <taxon>Tracheophyta</taxon>
        <taxon>Spermatophyta</taxon>
        <taxon>Magnoliopsida</taxon>
        <taxon>Liliopsida</taxon>
        <taxon>Poales</taxon>
        <taxon>Poaceae</taxon>
        <taxon>PACMAD clade</taxon>
        <taxon>Chloridoideae</taxon>
        <taxon>Cynodonteae</taxon>
        <taxon>Eleusininae</taxon>
        <taxon>Eleusine</taxon>
    </lineage>
</organism>
<comment type="catalytic activity">
    <reaction evidence="6">
        <text>N(6)-acetyl-L-lysyl-[histone] + H2O = L-lysyl-[histone] + acetate</text>
        <dbReference type="Rhea" id="RHEA:58196"/>
        <dbReference type="Rhea" id="RHEA-COMP:9845"/>
        <dbReference type="Rhea" id="RHEA-COMP:11338"/>
        <dbReference type="ChEBI" id="CHEBI:15377"/>
        <dbReference type="ChEBI" id="CHEBI:29969"/>
        <dbReference type="ChEBI" id="CHEBI:30089"/>
        <dbReference type="ChEBI" id="CHEBI:61930"/>
        <dbReference type="EC" id="3.5.1.98"/>
    </reaction>
</comment>
<evidence type="ECO:0000256" key="1">
    <source>
        <dbReference type="ARBA" id="ARBA00001947"/>
    </source>
</evidence>
<keyword evidence="4" id="KW-0378">Hydrolase</keyword>
<dbReference type="EC" id="3.5.1.98" evidence="3"/>
<dbReference type="InterPro" id="IPR037138">
    <property type="entry name" value="His_deacetylse_dom_sf"/>
</dbReference>
<feature type="domain" description="Histone deacetylase" evidence="8">
    <location>
        <begin position="40"/>
        <end position="336"/>
    </location>
</feature>
<reference evidence="10" key="1">
    <citation type="journal article" date="2018" name="DNA Res.">
        <title>Multiple hybrid de novo genome assembly of finger millet, an orphan allotetraploid crop.</title>
        <authorList>
            <person name="Hatakeyama M."/>
            <person name="Aluri S."/>
            <person name="Balachadran M.T."/>
            <person name="Sivarajan S.R."/>
            <person name="Patrignani A."/>
            <person name="Gruter S."/>
            <person name="Poveda L."/>
            <person name="Shimizu-Inatsugi R."/>
            <person name="Baeten J."/>
            <person name="Francoijs K.J."/>
            <person name="Nataraja K.N."/>
            <person name="Reddy Y.A.N."/>
            <person name="Phadnis S."/>
            <person name="Ravikumar R.L."/>
            <person name="Schlapbach R."/>
            <person name="Sreeman S.M."/>
            <person name="Shimizu K.K."/>
        </authorList>
    </citation>
    <scope>NUCLEOTIDE SEQUENCE</scope>
</reference>
<sequence>MDNTAGGISLRSASCPDGQKRRVCYYYDSGIANVDYGPRHNMVPRRVDMAHALVRSYGLLDDMTRLRERPATEDEICAVHDHDYVDLLRDLTLGNKPVTCDVKAYGLNKVVNGSIDNPVIPGMWDYCQRYSGGSLTAARALAAGEADIAINWSGGMHHACSGKASGFCYVNDITMAVTELLAHFRRVLYLDIDVHHGDGVEAAFADSNRVMTVSFHQCTEGFFPFKNGLVDDVGEGTGIYRTLNVPMKEGMDDEGYHRMFRPIMARVMEVFQPEAIVMQCGADSLFGDKLGRLNLSIGGHARCVAFMRSFNVPLLLLGGGGYTVNHVAACWCYETAVAVGKEIHDDIPSHWYDHYYQDQGYKIHYPVKQGRNKNDNGREAYIATTTNKVLDHLSKLEAAPSVQFKDPQKAATINAHDLFYDSPPEEDADPMVRLQRRCDDRDLRRFLVELGKRQHVLDRGKETRSDAVKRHRLVFPTRLKHYRFIKRKKGNGWKRRYLMQLYWEHPHDELDSDDDERLAVAAVLIQVSIIVLPDYKPPLAACAMNEVLEWISSEATSSERVLIIPFITRPSSYHHGTMPAVLLVASGRPQQAKRSAESDLEGFCFLVPAEILVTCRVFKSNPESKGSSGQRRTVKDSNAGAGAGSGDSSEYEAKIRHATRRKKTVGP</sequence>
<dbReference type="InterPro" id="IPR057216">
    <property type="entry name" value="DUF7894"/>
</dbReference>
<evidence type="ECO:0000256" key="4">
    <source>
        <dbReference type="ARBA" id="ARBA00022801"/>
    </source>
</evidence>
<evidence type="ECO:0000313" key="11">
    <source>
        <dbReference type="EMBL" id="GJM86003.1"/>
    </source>
</evidence>
<dbReference type="SUPFAM" id="SSF52768">
    <property type="entry name" value="Arginase/deacetylase"/>
    <property type="match status" value="1"/>
</dbReference>
<dbReference type="GO" id="GO:0005634">
    <property type="term" value="C:nucleus"/>
    <property type="evidence" value="ECO:0007669"/>
    <property type="project" value="TreeGrafter"/>
</dbReference>
<feature type="region of interest" description="Disordered" evidence="7">
    <location>
        <begin position="622"/>
        <end position="667"/>
    </location>
</feature>
<dbReference type="CDD" id="cd09991">
    <property type="entry name" value="HDAC_classI"/>
    <property type="match status" value="1"/>
</dbReference>
<dbReference type="PRINTS" id="PR01270">
    <property type="entry name" value="HDASUPER"/>
</dbReference>
<dbReference type="Pfam" id="PF00850">
    <property type="entry name" value="Hist_deacetyl"/>
    <property type="match status" value="1"/>
</dbReference>
<evidence type="ECO:0000256" key="5">
    <source>
        <dbReference type="ARBA" id="ARBA00022853"/>
    </source>
</evidence>
<dbReference type="Proteomes" id="UP001054889">
    <property type="component" value="Unassembled WGS sequence"/>
</dbReference>
<dbReference type="PANTHER" id="PTHR10625">
    <property type="entry name" value="HISTONE DEACETYLASE HDAC1-RELATED"/>
    <property type="match status" value="1"/>
</dbReference>
<dbReference type="EMBL" id="BQKI01000001">
    <property type="protein sequence ID" value="GJM86003.1"/>
    <property type="molecule type" value="Genomic_DNA"/>
</dbReference>
<evidence type="ECO:0000313" key="10">
    <source>
        <dbReference type="EMBL" id="GJM85375.1"/>
    </source>
</evidence>
<dbReference type="PANTHER" id="PTHR10625:SF35">
    <property type="entry name" value="HISTONE DEACETYLASE"/>
    <property type="match status" value="1"/>
</dbReference>
<comment type="caution">
    <text evidence="10">The sequence shown here is derived from an EMBL/GenBank/DDBJ whole genome shotgun (WGS) entry which is preliminary data.</text>
</comment>
<feature type="domain" description="DUF7894" evidence="9">
    <location>
        <begin position="524"/>
        <end position="576"/>
    </location>
</feature>
<dbReference type="InterPro" id="IPR023801">
    <property type="entry name" value="His_deacetylse_dom"/>
</dbReference>
<dbReference type="Pfam" id="PF25428">
    <property type="entry name" value="DUF7894"/>
    <property type="match status" value="1"/>
</dbReference>
<gene>
    <name evidence="10" type="primary">ga01133</name>
    <name evidence="11" type="synonym">ga01820</name>
    <name evidence="10" type="ORF">PR202_ga01133</name>
    <name evidence="11" type="ORF">PR202_ga01820</name>
</gene>
<accession>A0AAV5BI67</accession>
<proteinExistence type="inferred from homology"/>
<dbReference type="GO" id="GO:0141221">
    <property type="term" value="F:histone deacetylase activity, hydrolytic mechanism"/>
    <property type="evidence" value="ECO:0007669"/>
    <property type="project" value="UniProtKB-EC"/>
</dbReference>
<reference evidence="10" key="2">
    <citation type="submission" date="2021-12" db="EMBL/GenBank/DDBJ databases">
        <title>Resequencing data analysis of finger millet.</title>
        <authorList>
            <person name="Hatakeyama M."/>
            <person name="Aluri S."/>
            <person name="Balachadran M.T."/>
            <person name="Sivarajan S.R."/>
            <person name="Poveda L."/>
            <person name="Shimizu-Inatsugi R."/>
            <person name="Schlapbach R."/>
            <person name="Sreeman S.M."/>
            <person name="Shimizu K.K."/>
        </authorList>
    </citation>
    <scope>NUCLEOTIDE SEQUENCE</scope>
</reference>
<dbReference type="AlphaFoldDB" id="A0AAV5BI67"/>
<dbReference type="InterPro" id="IPR023696">
    <property type="entry name" value="Ureohydrolase_dom_sf"/>
</dbReference>
<evidence type="ECO:0000259" key="8">
    <source>
        <dbReference type="Pfam" id="PF00850"/>
    </source>
</evidence>
<evidence type="ECO:0000256" key="2">
    <source>
        <dbReference type="ARBA" id="ARBA00006457"/>
    </source>
</evidence>
<evidence type="ECO:0000313" key="12">
    <source>
        <dbReference type="Proteomes" id="UP001054889"/>
    </source>
</evidence>
<comment type="cofactor">
    <cofactor evidence="1">
        <name>Zn(2+)</name>
        <dbReference type="ChEBI" id="CHEBI:29105"/>
    </cofactor>
</comment>
<feature type="compositionally biased region" description="Basic residues" evidence="7">
    <location>
        <begin position="656"/>
        <end position="667"/>
    </location>
</feature>
<keyword evidence="12" id="KW-1185">Reference proteome</keyword>
<dbReference type="InterPro" id="IPR000286">
    <property type="entry name" value="HDACs"/>
</dbReference>
<dbReference type="EMBL" id="BQKI01000001">
    <property type="protein sequence ID" value="GJM85375.1"/>
    <property type="molecule type" value="Genomic_DNA"/>
</dbReference>
<keyword evidence="5" id="KW-0156">Chromatin regulator</keyword>
<dbReference type="GO" id="GO:0040029">
    <property type="term" value="P:epigenetic regulation of gene expression"/>
    <property type="evidence" value="ECO:0007669"/>
    <property type="project" value="TreeGrafter"/>
</dbReference>
<evidence type="ECO:0000256" key="3">
    <source>
        <dbReference type="ARBA" id="ARBA00012111"/>
    </source>
</evidence>
<evidence type="ECO:0000259" key="9">
    <source>
        <dbReference type="Pfam" id="PF25428"/>
    </source>
</evidence>
<name>A0AAV5BI67_ELECO</name>
<dbReference type="Gene3D" id="3.40.800.20">
    <property type="entry name" value="Histone deacetylase domain"/>
    <property type="match status" value="1"/>
</dbReference>
<evidence type="ECO:0000256" key="7">
    <source>
        <dbReference type="SAM" id="MobiDB-lite"/>
    </source>
</evidence>
<feature type="compositionally biased region" description="Polar residues" evidence="7">
    <location>
        <begin position="622"/>
        <end position="631"/>
    </location>
</feature>
<dbReference type="PRINTS" id="PR01271">
    <property type="entry name" value="HISDACETLASE"/>
</dbReference>
<protein>
    <recommendedName>
        <fullName evidence="3">histone deacetylase</fullName>
        <ecNumber evidence="3">3.5.1.98</ecNumber>
    </recommendedName>
</protein>
<dbReference type="InterPro" id="IPR003084">
    <property type="entry name" value="HDAC_I/II"/>
</dbReference>
<evidence type="ECO:0000256" key="6">
    <source>
        <dbReference type="ARBA" id="ARBA00048287"/>
    </source>
</evidence>